<dbReference type="InterPro" id="IPR014519">
    <property type="entry name" value="UCP024492"/>
</dbReference>
<dbReference type="PANTHER" id="PTHR39337:SF1">
    <property type="entry name" value="BLR5642 PROTEIN"/>
    <property type="match status" value="1"/>
</dbReference>
<dbReference type="RefSeq" id="WP_108692204.1">
    <property type="nucleotide sequence ID" value="NZ_QCYH01000005.1"/>
</dbReference>
<comment type="caution">
    <text evidence="1">The sequence shown here is derived from an EMBL/GenBank/DDBJ whole genome shotgun (WGS) entry which is preliminary data.</text>
</comment>
<dbReference type="Proteomes" id="UP000244446">
    <property type="component" value="Unassembled WGS sequence"/>
</dbReference>
<evidence type="ECO:0000313" key="2">
    <source>
        <dbReference type="Proteomes" id="UP000244446"/>
    </source>
</evidence>
<sequence length="179" mass="20611">MSTGFTTIGHSTRDLAEFAGMLRDAQVNVVADVRSFPKSRSNPAYNTDTLPDDLRKWQIDYRHFPDLGGRRKVQPQVDDAVNAMWRVRSFQNYADYALGREFAAAFDELLTLGKRRKVAIMCAEAVWWRCHRRIITDYLLAREHPVDHLMAPGRTEPAKMTQGARIRDDRNVVYPAEDE</sequence>
<evidence type="ECO:0000313" key="1">
    <source>
        <dbReference type="EMBL" id="PVA10121.1"/>
    </source>
</evidence>
<dbReference type="InterPro" id="IPR007438">
    <property type="entry name" value="DUF488"/>
</dbReference>
<dbReference type="Pfam" id="PF04343">
    <property type="entry name" value="DUF488"/>
    <property type="match status" value="1"/>
</dbReference>
<organism evidence="1 2">
    <name type="scientific">Pelagivirga sediminicola</name>
    <dbReference type="NCBI Taxonomy" id="2170575"/>
    <lineage>
        <taxon>Bacteria</taxon>
        <taxon>Pseudomonadati</taxon>
        <taxon>Pseudomonadota</taxon>
        <taxon>Alphaproteobacteria</taxon>
        <taxon>Rhodobacterales</taxon>
        <taxon>Paracoccaceae</taxon>
        <taxon>Pelagivirga</taxon>
    </lineage>
</organism>
<dbReference type="AlphaFoldDB" id="A0A2T7G6S1"/>
<keyword evidence="2" id="KW-1185">Reference proteome</keyword>
<name>A0A2T7G6S1_9RHOB</name>
<dbReference type="EMBL" id="QCYH01000005">
    <property type="protein sequence ID" value="PVA10121.1"/>
    <property type="molecule type" value="Genomic_DNA"/>
</dbReference>
<proteinExistence type="predicted"/>
<dbReference type="PANTHER" id="PTHR39337">
    <property type="entry name" value="BLR5642 PROTEIN"/>
    <property type="match status" value="1"/>
</dbReference>
<gene>
    <name evidence="1" type="ORF">DC366_10740</name>
</gene>
<dbReference type="OrthoDB" id="9789109at2"/>
<accession>A0A2T7G6S1</accession>
<dbReference type="PIRSF" id="PIRSF024492">
    <property type="entry name" value="UCP024492"/>
    <property type="match status" value="1"/>
</dbReference>
<reference evidence="1 2" key="1">
    <citation type="submission" date="2018-04" db="EMBL/GenBank/DDBJ databases">
        <title>Pelagivirga bohaiensis gen. nov., sp. nov., a bacterium isolated from the Bohai Sea.</title>
        <authorList>
            <person name="Ji X."/>
        </authorList>
    </citation>
    <scope>NUCLEOTIDE SEQUENCE [LARGE SCALE GENOMIC DNA]</scope>
    <source>
        <strain evidence="1 2">BH-SD19</strain>
    </source>
</reference>
<protein>
    <submittedName>
        <fullName evidence="1">DNA repair protein</fullName>
    </submittedName>
</protein>